<dbReference type="GO" id="GO:0042274">
    <property type="term" value="P:ribosomal small subunit biogenesis"/>
    <property type="evidence" value="ECO:0007669"/>
    <property type="project" value="TreeGrafter"/>
</dbReference>
<dbReference type="PANTHER" id="PTHR11831">
    <property type="entry name" value="30S 40S RIBOSOMAL PROTEIN"/>
    <property type="match status" value="1"/>
</dbReference>
<evidence type="ECO:0000313" key="10">
    <source>
        <dbReference type="Proteomes" id="UP000245383"/>
    </source>
</evidence>
<sequence length="255" mass="28982">MLSKTPQTAAEPKGRTKTTYQQQWQAKKLTRAYHDADLTEKQIYKLIPRSLPTFTTFSQIEPSALMYAKLERRVDVIVFRSHFASSIWDARNLILTGKVSLNGRKFKYPSHLVKDGDVITVDPSAIITLQAKTPASAASNESSGDQETSEQTQPESTQQPAETETGSAGLQSYGWDRKKYIKKSTDSSSVYDFVPLDYQQPWMFLPNYLEVNYNICSTVFLREPTITNNSCELPSPYPSRIHSLAFLFYSKRGRR</sequence>
<evidence type="ECO:0000256" key="7">
    <source>
        <dbReference type="SAM" id="MobiDB-lite"/>
    </source>
</evidence>
<organism evidence="9 10">
    <name type="scientific">Smittium simulii</name>
    <dbReference type="NCBI Taxonomy" id="133385"/>
    <lineage>
        <taxon>Eukaryota</taxon>
        <taxon>Fungi</taxon>
        <taxon>Fungi incertae sedis</taxon>
        <taxon>Zoopagomycota</taxon>
        <taxon>Kickxellomycotina</taxon>
        <taxon>Harpellomycetes</taxon>
        <taxon>Harpellales</taxon>
        <taxon>Legeriomycetaceae</taxon>
        <taxon>Smittium</taxon>
    </lineage>
</organism>
<keyword evidence="3 6" id="KW-0694">RNA-binding</keyword>
<feature type="domain" description="RNA-binding S4" evidence="8">
    <location>
        <begin position="72"/>
        <end position="132"/>
    </location>
</feature>
<reference evidence="9 10" key="1">
    <citation type="journal article" date="2018" name="MBio">
        <title>Comparative Genomics Reveals the Core Gene Toolbox for the Fungus-Insect Symbiosis.</title>
        <authorList>
            <person name="Wang Y."/>
            <person name="Stata M."/>
            <person name="Wang W."/>
            <person name="Stajich J.E."/>
            <person name="White M.M."/>
            <person name="Moncalvo J.M."/>
        </authorList>
    </citation>
    <scope>NUCLEOTIDE SEQUENCE [LARGE SCALE GENOMIC DNA]</scope>
    <source>
        <strain evidence="9 10">SWE-8-4</strain>
    </source>
</reference>
<dbReference type="Proteomes" id="UP000245383">
    <property type="component" value="Unassembled WGS sequence"/>
</dbReference>
<evidence type="ECO:0000256" key="5">
    <source>
        <dbReference type="ARBA" id="ARBA00023274"/>
    </source>
</evidence>
<dbReference type="SUPFAM" id="SSF55174">
    <property type="entry name" value="Alpha-L RNA-binding motif"/>
    <property type="match status" value="1"/>
</dbReference>
<dbReference type="InterPro" id="IPR036986">
    <property type="entry name" value="S4_RNA-bd_sf"/>
</dbReference>
<protein>
    <recommendedName>
        <fullName evidence="8">RNA-binding S4 domain-containing protein</fullName>
    </recommendedName>
</protein>
<dbReference type="GO" id="GO:0005763">
    <property type="term" value="C:mitochondrial small ribosomal subunit"/>
    <property type="evidence" value="ECO:0007669"/>
    <property type="project" value="TreeGrafter"/>
</dbReference>
<proteinExistence type="inferred from homology"/>
<dbReference type="EMBL" id="MBFR01000227">
    <property type="protein sequence ID" value="PVU90990.1"/>
    <property type="molecule type" value="Genomic_DNA"/>
</dbReference>
<feature type="compositionally biased region" description="Polar residues" evidence="7">
    <location>
        <begin position="134"/>
        <end position="145"/>
    </location>
</feature>
<name>A0A2T9YF76_9FUNG</name>
<keyword evidence="4" id="KW-0689">Ribosomal protein</keyword>
<dbReference type="PANTHER" id="PTHR11831:SF4">
    <property type="entry name" value="SMALL RIBOSOMAL SUBUNIT PROTEIN US4M"/>
    <property type="match status" value="1"/>
</dbReference>
<dbReference type="GO" id="GO:0019843">
    <property type="term" value="F:rRNA binding"/>
    <property type="evidence" value="ECO:0007669"/>
    <property type="project" value="UniProtKB-KW"/>
</dbReference>
<feature type="region of interest" description="Disordered" evidence="7">
    <location>
        <begin position="134"/>
        <end position="169"/>
    </location>
</feature>
<dbReference type="InterPro" id="IPR022801">
    <property type="entry name" value="Ribosomal_uS4"/>
</dbReference>
<evidence type="ECO:0000256" key="4">
    <source>
        <dbReference type="ARBA" id="ARBA00022980"/>
    </source>
</evidence>
<dbReference type="SMART" id="SM00363">
    <property type="entry name" value="S4"/>
    <property type="match status" value="1"/>
</dbReference>
<dbReference type="CDD" id="cd00165">
    <property type="entry name" value="S4"/>
    <property type="match status" value="1"/>
</dbReference>
<dbReference type="Gene3D" id="3.10.290.10">
    <property type="entry name" value="RNA-binding S4 domain"/>
    <property type="match status" value="1"/>
</dbReference>
<feature type="region of interest" description="Disordered" evidence="7">
    <location>
        <begin position="1"/>
        <end position="21"/>
    </location>
</feature>
<gene>
    <name evidence="9" type="ORF">BB561_004616</name>
</gene>
<dbReference type="AlphaFoldDB" id="A0A2T9YF76"/>
<comment type="caution">
    <text evidence="9">The sequence shown here is derived from an EMBL/GenBank/DDBJ whole genome shotgun (WGS) entry which is preliminary data.</text>
</comment>
<dbReference type="STRING" id="133385.A0A2T9YF76"/>
<evidence type="ECO:0000256" key="2">
    <source>
        <dbReference type="ARBA" id="ARBA00022730"/>
    </source>
</evidence>
<comment type="similarity">
    <text evidence="1">Belongs to the universal ribosomal protein uS4 family.</text>
</comment>
<accession>A0A2T9YF76</accession>
<dbReference type="PROSITE" id="PS50889">
    <property type="entry name" value="S4"/>
    <property type="match status" value="1"/>
</dbReference>
<dbReference type="GO" id="GO:0003735">
    <property type="term" value="F:structural constituent of ribosome"/>
    <property type="evidence" value="ECO:0007669"/>
    <property type="project" value="TreeGrafter"/>
</dbReference>
<dbReference type="OrthoDB" id="3356781at2759"/>
<keyword evidence="10" id="KW-1185">Reference proteome</keyword>
<evidence type="ECO:0000313" key="9">
    <source>
        <dbReference type="EMBL" id="PVU90990.1"/>
    </source>
</evidence>
<dbReference type="InterPro" id="IPR002942">
    <property type="entry name" value="S4_RNA-bd"/>
</dbReference>
<evidence type="ECO:0000256" key="6">
    <source>
        <dbReference type="PROSITE-ProRule" id="PRU00182"/>
    </source>
</evidence>
<keyword evidence="2" id="KW-0699">rRNA-binding</keyword>
<keyword evidence="5" id="KW-0687">Ribonucleoprotein</keyword>
<evidence type="ECO:0000259" key="8">
    <source>
        <dbReference type="SMART" id="SM00363"/>
    </source>
</evidence>
<feature type="compositionally biased region" description="Low complexity" evidence="7">
    <location>
        <begin position="149"/>
        <end position="165"/>
    </location>
</feature>
<evidence type="ECO:0000256" key="3">
    <source>
        <dbReference type="ARBA" id="ARBA00022884"/>
    </source>
</evidence>
<dbReference type="Pfam" id="PF01479">
    <property type="entry name" value="S4"/>
    <property type="match status" value="1"/>
</dbReference>
<evidence type="ECO:0000256" key="1">
    <source>
        <dbReference type="ARBA" id="ARBA00007465"/>
    </source>
</evidence>